<dbReference type="AlphaFoldDB" id="A0A6J4QE10"/>
<name>A0A6J4QE10_9ACTN</name>
<feature type="region of interest" description="Disordered" evidence="1">
    <location>
        <begin position="1"/>
        <end position="37"/>
    </location>
</feature>
<gene>
    <name evidence="2" type="ORF">AVDCRST_MAG80-1069</name>
</gene>
<organism evidence="2">
    <name type="scientific">uncultured Rubrobacteraceae bacterium</name>
    <dbReference type="NCBI Taxonomy" id="349277"/>
    <lineage>
        <taxon>Bacteria</taxon>
        <taxon>Bacillati</taxon>
        <taxon>Actinomycetota</taxon>
        <taxon>Rubrobacteria</taxon>
        <taxon>Rubrobacterales</taxon>
        <taxon>Rubrobacteraceae</taxon>
        <taxon>environmental samples</taxon>
    </lineage>
</organism>
<evidence type="ECO:0000313" key="2">
    <source>
        <dbReference type="EMBL" id="CAA9438115.1"/>
    </source>
</evidence>
<protein>
    <submittedName>
        <fullName evidence="2">Uncharacterized protein</fullName>
    </submittedName>
</protein>
<feature type="compositionally biased region" description="Basic and acidic residues" evidence="1">
    <location>
        <begin position="1"/>
        <end position="11"/>
    </location>
</feature>
<evidence type="ECO:0000256" key="1">
    <source>
        <dbReference type="SAM" id="MobiDB-lite"/>
    </source>
</evidence>
<proteinExistence type="predicted"/>
<reference evidence="2" key="1">
    <citation type="submission" date="2020-02" db="EMBL/GenBank/DDBJ databases">
        <authorList>
            <person name="Meier V. D."/>
        </authorList>
    </citation>
    <scope>NUCLEOTIDE SEQUENCE</scope>
    <source>
        <strain evidence="2">AVDCRST_MAG80</strain>
    </source>
</reference>
<sequence>CWRVRRQESRKSRAPLPTRARPGKFRGAATASQRRTA</sequence>
<dbReference type="EMBL" id="CADCVC010000091">
    <property type="protein sequence ID" value="CAA9438115.1"/>
    <property type="molecule type" value="Genomic_DNA"/>
</dbReference>
<feature type="non-terminal residue" evidence="2">
    <location>
        <position position="37"/>
    </location>
</feature>
<accession>A0A6J4QE10</accession>
<feature type="non-terminal residue" evidence="2">
    <location>
        <position position="1"/>
    </location>
</feature>